<evidence type="ECO:0000256" key="6">
    <source>
        <dbReference type="SAM" id="Phobius"/>
    </source>
</evidence>
<feature type="transmembrane region" description="Helical" evidence="6">
    <location>
        <begin position="167"/>
        <end position="188"/>
    </location>
</feature>
<evidence type="ECO:0000313" key="8">
    <source>
        <dbReference type="Proteomes" id="UP001596460"/>
    </source>
</evidence>
<evidence type="ECO:0000313" key="7">
    <source>
        <dbReference type="EMBL" id="MFC7130250.1"/>
    </source>
</evidence>
<gene>
    <name evidence="7" type="ORF">ACFQI8_12735</name>
</gene>
<evidence type="ECO:0000256" key="4">
    <source>
        <dbReference type="ARBA" id="ARBA00022989"/>
    </source>
</evidence>
<dbReference type="InterPro" id="IPR050833">
    <property type="entry name" value="Poly_Biosynth_Transport"/>
</dbReference>
<keyword evidence="8" id="KW-1185">Reference proteome</keyword>
<accession>A0ABD5XGA7</accession>
<keyword evidence="5 6" id="KW-0472">Membrane</keyword>
<feature type="transmembrane region" description="Helical" evidence="6">
    <location>
        <begin position="361"/>
        <end position="385"/>
    </location>
</feature>
<comment type="subcellular location">
    <subcellularLocation>
        <location evidence="1">Cell membrane</location>
        <topology evidence="1">Multi-pass membrane protein</topology>
    </subcellularLocation>
</comment>
<dbReference type="EMBL" id="JBHTAB010000006">
    <property type="protein sequence ID" value="MFC7130250.1"/>
    <property type="molecule type" value="Genomic_DNA"/>
</dbReference>
<keyword evidence="3 6" id="KW-0812">Transmembrane</keyword>
<feature type="transmembrane region" description="Helical" evidence="6">
    <location>
        <begin position="76"/>
        <end position="97"/>
    </location>
</feature>
<feature type="transmembrane region" description="Helical" evidence="6">
    <location>
        <begin position="109"/>
        <end position="129"/>
    </location>
</feature>
<proteinExistence type="predicted"/>
<dbReference type="RefSeq" id="WP_390245318.1">
    <property type="nucleotide sequence ID" value="NZ_JBHTAB010000006.1"/>
</dbReference>
<evidence type="ECO:0000256" key="2">
    <source>
        <dbReference type="ARBA" id="ARBA00022475"/>
    </source>
</evidence>
<dbReference type="Proteomes" id="UP001596460">
    <property type="component" value="Unassembled WGS sequence"/>
</dbReference>
<feature type="transmembrane region" description="Helical" evidence="6">
    <location>
        <begin position="281"/>
        <end position="301"/>
    </location>
</feature>
<feature type="transmembrane region" description="Helical" evidence="6">
    <location>
        <begin position="240"/>
        <end position="260"/>
    </location>
</feature>
<dbReference type="Pfam" id="PF13440">
    <property type="entry name" value="Polysacc_synt_3"/>
    <property type="match status" value="1"/>
</dbReference>
<feature type="transmembrane region" description="Helical" evidence="6">
    <location>
        <begin position="307"/>
        <end position="325"/>
    </location>
</feature>
<feature type="transmembrane region" description="Helical" evidence="6">
    <location>
        <begin position="437"/>
        <end position="455"/>
    </location>
</feature>
<reference evidence="7 8" key="1">
    <citation type="journal article" date="2019" name="Int. J. Syst. Evol. Microbiol.">
        <title>The Global Catalogue of Microorganisms (GCM) 10K type strain sequencing project: providing services to taxonomists for standard genome sequencing and annotation.</title>
        <authorList>
            <consortium name="The Broad Institute Genomics Platform"/>
            <consortium name="The Broad Institute Genome Sequencing Center for Infectious Disease"/>
            <person name="Wu L."/>
            <person name="Ma J."/>
        </authorList>
    </citation>
    <scope>NUCLEOTIDE SEQUENCE [LARGE SCALE GENOMIC DNA]</scope>
    <source>
        <strain evidence="7 8">DSM 26526</strain>
    </source>
</reference>
<feature type="transmembrane region" description="Helical" evidence="6">
    <location>
        <begin position="37"/>
        <end position="56"/>
    </location>
</feature>
<organism evidence="7 8">
    <name type="scientific">Haloferax chudinovii</name>
    <dbReference type="NCBI Taxonomy" id="1109010"/>
    <lineage>
        <taxon>Archaea</taxon>
        <taxon>Methanobacteriati</taxon>
        <taxon>Methanobacteriota</taxon>
        <taxon>Stenosarchaea group</taxon>
        <taxon>Halobacteria</taxon>
        <taxon>Halobacteriales</taxon>
        <taxon>Haloferacaceae</taxon>
        <taxon>Haloferax</taxon>
    </lineage>
</organism>
<dbReference type="GO" id="GO:0005886">
    <property type="term" value="C:plasma membrane"/>
    <property type="evidence" value="ECO:0007669"/>
    <property type="project" value="UniProtKB-SubCell"/>
</dbReference>
<comment type="caution">
    <text evidence="7">The sequence shown here is derived from an EMBL/GenBank/DDBJ whole genome shotgun (WGS) entry which is preliminary data.</text>
</comment>
<evidence type="ECO:0000256" key="5">
    <source>
        <dbReference type="ARBA" id="ARBA00023136"/>
    </source>
</evidence>
<dbReference type="PANTHER" id="PTHR30250:SF11">
    <property type="entry name" value="O-ANTIGEN TRANSPORTER-RELATED"/>
    <property type="match status" value="1"/>
</dbReference>
<dbReference type="AlphaFoldDB" id="A0ABD5XGA7"/>
<protein>
    <submittedName>
        <fullName evidence="7">Flippase</fullName>
    </submittedName>
</protein>
<feature type="transmembrane region" description="Helical" evidence="6">
    <location>
        <begin position="405"/>
        <end position="425"/>
    </location>
</feature>
<evidence type="ECO:0000256" key="1">
    <source>
        <dbReference type="ARBA" id="ARBA00004651"/>
    </source>
</evidence>
<name>A0ABD5XGA7_9EURY</name>
<keyword evidence="2" id="KW-1003">Cell membrane</keyword>
<sequence>MDIGLSTFKLFLSKTGRALLMFGGIIYFSRNLGQTQLGIFFLFFAVQGLLSIPADFGLRSALEKRLSEGEDPVRTLSSALALKLVLLTVVSLGVLAFRGRINDYLGGDLAVLLVLAVFLRELSLLYIHAVRGRLRVGRTASIEFARRLTWVGLGSLFVSRGYGPEGIVYGLLAGSAVALVWAVLACDIDLGRPALPQMRSLFDFSKYDVVNSVGGSIYQWMDSALIGFFLVQSYVSAYEVAWQVTLLVLMFSKSISLTLFPQISQWNSDSSAKQIESTISTAIGFAVFFSIPAVVGAMIYGSDVLEFLFGPEYVIASLVLVVLMIEKFFQSINDIVGVSVRAINKPNLAAKATIAAVSVNLLLSPVLIVTIGFVGAAVATTVSWVVNALLQTRYLGRYVDFSIPYPLIGWFTLSSVAMGVIVYGVKTHFPVDTVFSLVLQVLLGGLLYLAFSVSIPDVRNRIVLPAVRLLVSRYVSDERRSGRGQTSDK</sequence>
<dbReference type="CDD" id="cd13128">
    <property type="entry name" value="MATE_Wzx_like"/>
    <property type="match status" value="1"/>
</dbReference>
<evidence type="ECO:0000256" key="3">
    <source>
        <dbReference type="ARBA" id="ARBA00022692"/>
    </source>
</evidence>
<dbReference type="PANTHER" id="PTHR30250">
    <property type="entry name" value="PST FAMILY PREDICTED COLANIC ACID TRANSPORTER"/>
    <property type="match status" value="1"/>
</dbReference>
<feature type="transmembrane region" description="Helical" evidence="6">
    <location>
        <begin position="209"/>
        <end position="234"/>
    </location>
</feature>
<keyword evidence="4 6" id="KW-1133">Transmembrane helix</keyword>